<feature type="region of interest" description="Disordered" evidence="2">
    <location>
        <begin position="322"/>
        <end position="341"/>
    </location>
</feature>
<reference evidence="3 4" key="1">
    <citation type="journal article" date="2010" name="Stand. Genomic Sci.">
        <title>Complete genome sequence of Spirochaeta smaragdinae type strain (SEBR 4228).</title>
        <authorList>
            <person name="Mavromatis K."/>
            <person name="Yasawong M."/>
            <person name="Chertkov O."/>
            <person name="Lapidus A."/>
            <person name="Lucas S."/>
            <person name="Nolan M."/>
            <person name="Del Rio T.G."/>
            <person name="Tice H."/>
            <person name="Cheng J.F."/>
            <person name="Pitluck S."/>
            <person name="Liolios K."/>
            <person name="Ivanova N."/>
            <person name="Tapia R."/>
            <person name="Han C."/>
            <person name="Bruce D."/>
            <person name="Goodwin L."/>
            <person name="Pati A."/>
            <person name="Chen A."/>
            <person name="Palaniappan K."/>
            <person name="Land M."/>
            <person name="Hauser L."/>
            <person name="Chang Y.J."/>
            <person name="Jeffries C.D."/>
            <person name="Detter J.C."/>
            <person name="Rohde M."/>
            <person name="Brambilla E."/>
            <person name="Spring S."/>
            <person name="Goker M."/>
            <person name="Sikorski J."/>
            <person name="Woyke T."/>
            <person name="Bristow J."/>
            <person name="Eisen J.A."/>
            <person name="Markowitz V."/>
            <person name="Hugenholtz P."/>
            <person name="Klenk H.P."/>
            <person name="Kyrpides N.C."/>
        </authorList>
    </citation>
    <scope>NUCLEOTIDE SEQUENCE [LARGE SCALE GENOMIC DNA]</scope>
    <source>
        <strain evidence="4">DSM 11293 / JCM 15392 / SEBR 4228</strain>
    </source>
</reference>
<protein>
    <submittedName>
        <fullName evidence="3">Uncharacterized protein</fullName>
    </submittedName>
</protein>
<dbReference type="HOGENOM" id="CLU_723422_0_0_12"/>
<dbReference type="KEGG" id="ssm:Spirs_0472"/>
<dbReference type="STRING" id="573413.Spirs_0472"/>
<organism evidence="3 4">
    <name type="scientific">Sediminispirochaeta smaragdinae (strain DSM 11293 / JCM 15392 / SEBR 4228)</name>
    <name type="common">Spirochaeta smaragdinae</name>
    <dbReference type="NCBI Taxonomy" id="573413"/>
    <lineage>
        <taxon>Bacteria</taxon>
        <taxon>Pseudomonadati</taxon>
        <taxon>Spirochaetota</taxon>
        <taxon>Spirochaetia</taxon>
        <taxon>Spirochaetales</taxon>
        <taxon>Spirochaetaceae</taxon>
        <taxon>Sediminispirochaeta</taxon>
    </lineage>
</organism>
<sequence>MSAMKNELSKAKHDLEALLVSLGEKSSLLGAGNLALKISDESGADELRLRALSSREKLEKIEKEIRRIRSLLSEKEEVERRIEELVASEKELSERRTRLYGEIGRKGFESYQKGALTDERFSSLFSEIVEYSDREKKALEELRDLEASKERSPLLKRITFGAKITLAKNNLTGLRKEQDKAYLKVGEALFGQELASAIVDPQLLTLIATFRESERREEELRGERSEAEKKRQDLVTQLADAGADKNSTKCLRDLDQKRVEAETAVAESDRDYGATLLLMPELRELIRKEGDASLLEEVAELEKKEEFLRTRIAALEAGIEAEEKREELEKQRTQLEKVKRKREELDAEMKEIKKRISEGEKELNRLLEAADVDQSSESDVSE</sequence>
<evidence type="ECO:0000256" key="1">
    <source>
        <dbReference type="SAM" id="Coils"/>
    </source>
</evidence>
<evidence type="ECO:0000256" key="2">
    <source>
        <dbReference type="SAM" id="MobiDB-lite"/>
    </source>
</evidence>
<name>E1RB89_SEDSS</name>
<dbReference type="EMBL" id="CP002116">
    <property type="protein sequence ID" value="ADK79619.1"/>
    <property type="molecule type" value="Genomic_DNA"/>
</dbReference>
<feature type="coiled-coil region" evidence="1">
    <location>
        <begin position="210"/>
        <end position="271"/>
    </location>
</feature>
<evidence type="ECO:0000313" key="4">
    <source>
        <dbReference type="Proteomes" id="UP000002318"/>
    </source>
</evidence>
<dbReference type="RefSeq" id="WP_013253083.1">
    <property type="nucleotide sequence ID" value="NC_014364.1"/>
</dbReference>
<proteinExistence type="predicted"/>
<evidence type="ECO:0000313" key="3">
    <source>
        <dbReference type="EMBL" id="ADK79619.1"/>
    </source>
</evidence>
<accession>E1RB89</accession>
<feature type="coiled-coil region" evidence="1">
    <location>
        <begin position="1"/>
        <end position="95"/>
    </location>
</feature>
<dbReference type="AlphaFoldDB" id="E1RB89"/>
<gene>
    <name evidence="3" type="ordered locus">Spirs_0472</name>
</gene>
<keyword evidence="4" id="KW-1185">Reference proteome</keyword>
<keyword evidence="1" id="KW-0175">Coiled coil</keyword>
<dbReference type="Proteomes" id="UP000002318">
    <property type="component" value="Chromosome"/>
</dbReference>